<protein>
    <submittedName>
        <fullName evidence="1">Uncharacterized protein</fullName>
    </submittedName>
</protein>
<dbReference type="Proteomes" id="UP000805193">
    <property type="component" value="Unassembled WGS sequence"/>
</dbReference>
<comment type="caution">
    <text evidence="1">The sequence shown here is derived from an EMBL/GenBank/DDBJ whole genome shotgun (WGS) entry which is preliminary data.</text>
</comment>
<name>A0AC60P6W2_IXOPE</name>
<proteinExistence type="predicted"/>
<evidence type="ECO:0000313" key="1">
    <source>
        <dbReference type="EMBL" id="KAG0415017.1"/>
    </source>
</evidence>
<sequence>MLRVCFSRLSNRADSARLLSQQKRTRGMTVSETATCAPGADSGYQEGAGAAQVWRGAMLRESSWWPVLLLTACLHLADPQIHLYIPAHREPDSESGYSNRQGSCSYGGDDRCTFVLLCLLSGGTSAGRCGNSLLYTCCLRPSTRSSLPADHAPATQLVHARSPPATGSSSASSSAAARATQRKYYPVDEDDICGRSTNKPQRRIIGGEDAQYGEFPWQAHIKISRQQCGGALVNHFYVVTAAHCVHHTPLRRISVILGAYDIQDQRYQLSQAQSYSVVEKKIHPNFAFSASQPDRFDVALLRLDRHVRYQENILPICLPPRGWTFEGWRASVTGWGKTDSTLSNRYGTRVLQKVEVPIITRSECEHWHHIRGIRIRIHQEMMCAGYKEGRRDACVGDSGGPMMLNLHGRWTLVGITSAGFGCAQSFQPGIYHQVSMSVDWILANMR</sequence>
<gene>
    <name evidence="1" type="ORF">HPB47_007822</name>
</gene>
<organism evidence="1 2">
    <name type="scientific">Ixodes persulcatus</name>
    <name type="common">Taiga tick</name>
    <dbReference type="NCBI Taxonomy" id="34615"/>
    <lineage>
        <taxon>Eukaryota</taxon>
        <taxon>Metazoa</taxon>
        <taxon>Ecdysozoa</taxon>
        <taxon>Arthropoda</taxon>
        <taxon>Chelicerata</taxon>
        <taxon>Arachnida</taxon>
        <taxon>Acari</taxon>
        <taxon>Parasitiformes</taxon>
        <taxon>Ixodida</taxon>
        <taxon>Ixodoidea</taxon>
        <taxon>Ixodidae</taxon>
        <taxon>Ixodinae</taxon>
        <taxon>Ixodes</taxon>
    </lineage>
</organism>
<evidence type="ECO:0000313" key="2">
    <source>
        <dbReference type="Proteomes" id="UP000805193"/>
    </source>
</evidence>
<accession>A0AC60P6W2</accession>
<dbReference type="EMBL" id="JABSTQ010011121">
    <property type="protein sequence ID" value="KAG0415017.1"/>
    <property type="molecule type" value="Genomic_DNA"/>
</dbReference>
<keyword evidence="2" id="KW-1185">Reference proteome</keyword>
<reference evidence="1 2" key="1">
    <citation type="journal article" date="2020" name="Cell">
        <title>Large-Scale Comparative Analyses of Tick Genomes Elucidate Their Genetic Diversity and Vector Capacities.</title>
        <authorList>
            <consortium name="Tick Genome and Microbiome Consortium (TIGMIC)"/>
            <person name="Jia N."/>
            <person name="Wang J."/>
            <person name="Shi W."/>
            <person name="Du L."/>
            <person name="Sun Y."/>
            <person name="Zhan W."/>
            <person name="Jiang J.F."/>
            <person name="Wang Q."/>
            <person name="Zhang B."/>
            <person name="Ji P."/>
            <person name="Bell-Sakyi L."/>
            <person name="Cui X.M."/>
            <person name="Yuan T.T."/>
            <person name="Jiang B.G."/>
            <person name="Yang W.F."/>
            <person name="Lam T.T."/>
            <person name="Chang Q.C."/>
            <person name="Ding S.J."/>
            <person name="Wang X.J."/>
            <person name="Zhu J.G."/>
            <person name="Ruan X.D."/>
            <person name="Zhao L."/>
            <person name="Wei J.T."/>
            <person name="Ye R.Z."/>
            <person name="Que T.C."/>
            <person name="Du C.H."/>
            <person name="Zhou Y.H."/>
            <person name="Cheng J.X."/>
            <person name="Dai P.F."/>
            <person name="Guo W.B."/>
            <person name="Han X.H."/>
            <person name="Huang E.J."/>
            <person name="Li L.F."/>
            <person name="Wei W."/>
            <person name="Gao Y.C."/>
            <person name="Liu J.Z."/>
            <person name="Shao H.Z."/>
            <person name="Wang X."/>
            <person name="Wang C.C."/>
            <person name="Yang T.C."/>
            <person name="Huo Q.B."/>
            <person name="Li W."/>
            <person name="Chen H.Y."/>
            <person name="Chen S.E."/>
            <person name="Zhou L.G."/>
            <person name="Ni X.B."/>
            <person name="Tian J.H."/>
            <person name="Sheng Y."/>
            <person name="Liu T."/>
            <person name="Pan Y.S."/>
            <person name="Xia L.Y."/>
            <person name="Li J."/>
            <person name="Zhao F."/>
            <person name="Cao W.C."/>
        </authorList>
    </citation>
    <scope>NUCLEOTIDE SEQUENCE [LARGE SCALE GENOMIC DNA]</scope>
    <source>
        <strain evidence="1">Iper-2018</strain>
    </source>
</reference>